<gene>
    <name evidence="1" type="ORF">METZ01_LOCUS117618</name>
</gene>
<evidence type="ECO:0000313" key="1">
    <source>
        <dbReference type="EMBL" id="SVA64764.1"/>
    </source>
</evidence>
<feature type="non-terminal residue" evidence="1">
    <location>
        <position position="112"/>
    </location>
</feature>
<dbReference type="Gene3D" id="3.40.718.10">
    <property type="entry name" value="Isopropylmalate Dehydrogenase"/>
    <property type="match status" value="1"/>
</dbReference>
<name>A0A381XJ14_9ZZZZ</name>
<dbReference type="AlphaFoldDB" id="A0A381XJ14"/>
<dbReference type="SUPFAM" id="SSF53659">
    <property type="entry name" value="Isocitrate/Isopropylmalate dehydrogenase-like"/>
    <property type="match status" value="1"/>
</dbReference>
<accession>A0A381XJ14</accession>
<protein>
    <recommendedName>
        <fullName evidence="2">Isopropylmalate dehydrogenase-like domain-containing protein</fullName>
    </recommendedName>
</protein>
<organism evidence="1">
    <name type="scientific">marine metagenome</name>
    <dbReference type="NCBI Taxonomy" id="408172"/>
    <lineage>
        <taxon>unclassified sequences</taxon>
        <taxon>metagenomes</taxon>
        <taxon>ecological metagenomes</taxon>
    </lineage>
</organism>
<sequence>MSNNYIDKASEHFKQLLEDQLVRIQRMRQGEEKTNFTEIDTINIGIIGGDGIGPFIAAEAQRVLETLLSDQLSKGKISFRIIDDLTIENRAEVNQAIPDDVLEKIKQCHVTL</sequence>
<reference evidence="1" key="1">
    <citation type="submission" date="2018-05" db="EMBL/GenBank/DDBJ databases">
        <authorList>
            <person name="Lanie J.A."/>
            <person name="Ng W.-L."/>
            <person name="Kazmierczak K.M."/>
            <person name="Andrzejewski T.M."/>
            <person name="Davidsen T.M."/>
            <person name="Wayne K.J."/>
            <person name="Tettelin H."/>
            <person name="Glass J.I."/>
            <person name="Rusch D."/>
            <person name="Podicherti R."/>
            <person name="Tsui H.-C.T."/>
            <person name="Winkler M.E."/>
        </authorList>
    </citation>
    <scope>NUCLEOTIDE SEQUENCE</scope>
</reference>
<evidence type="ECO:0008006" key="2">
    <source>
        <dbReference type="Google" id="ProtNLM"/>
    </source>
</evidence>
<proteinExistence type="predicted"/>
<dbReference type="EMBL" id="UINC01015366">
    <property type="protein sequence ID" value="SVA64764.1"/>
    <property type="molecule type" value="Genomic_DNA"/>
</dbReference>